<dbReference type="PANTHER" id="PTHR24567:SF58">
    <property type="entry name" value="CYCLIC AMP-BINDING REGULATORY PROTEIN"/>
    <property type="match status" value="1"/>
</dbReference>
<name>A0ABY5VH34_9FIRM</name>
<organism evidence="6 7">
    <name type="scientific">Ruminococcus gauvreauii</name>
    <dbReference type="NCBI Taxonomy" id="438033"/>
    <lineage>
        <taxon>Bacteria</taxon>
        <taxon>Bacillati</taxon>
        <taxon>Bacillota</taxon>
        <taxon>Clostridia</taxon>
        <taxon>Eubacteriales</taxon>
        <taxon>Oscillospiraceae</taxon>
        <taxon>Ruminococcus</taxon>
    </lineage>
</organism>
<feature type="domain" description="HTH crp-type" evidence="5">
    <location>
        <begin position="152"/>
        <end position="220"/>
    </location>
</feature>
<dbReference type="InterPro" id="IPR018490">
    <property type="entry name" value="cNMP-bd_dom_sf"/>
</dbReference>
<evidence type="ECO:0000313" key="6">
    <source>
        <dbReference type="EMBL" id="UWP58818.1"/>
    </source>
</evidence>
<dbReference type="PANTHER" id="PTHR24567">
    <property type="entry name" value="CRP FAMILY TRANSCRIPTIONAL REGULATORY PROTEIN"/>
    <property type="match status" value="1"/>
</dbReference>
<dbReference type="InterPro" id="IPR000595">
    <property type="entry name" value="cNMP-bd_dom"/>
</dbReference>
<evidence type="ECO:0000256" key="3">
    <source>
        <dbReference type="ARBA" id="ARBA00023163"/>
    </source>
</evidence>
<dbReference type="SUPFAM" id="SSF51206">
    <property type="entry name" value="cAMP-binding domain-like"/>
    <property type="match status" value="1"/>
</dbReference>
<keyword evidence="3" id="KW-0804">Transcription</keyword>
<dbReference type="RefSeq" id="WP_028527429.1">
    <property type="nucleotide sequence ID" value="NZ_CABLBR010000001.1"/>
</dbReference>
<feature type="domain" description="Cyclic nucleotide-binding" evidence="4">
    <location>
        <begin position="11"/>
        <end position="109"/>
    </location>
</feature>
<dbReference type="InterPro" id="IPR014710">
    <property type="entry name" value="RmlC-like_jellyroll"/>
</dbReference>
<evidence type="ECO:0000256" key="1">
    <source>
        <dbReference type="ARBA" id="ARBA00023015"/>
    </source>
</evidence>
<accession>A0ABY5VH34</accession>
<dbReference type="CDD" id="cd00038">
    <property type="entry name" value="CAP_ED"/>
    <property type="match status" value="1"/>
</dbReference>
<dbReference type="InterPro" id="IPR012318">
    <property type="entry name" value="HTH_CRP"/>
</dbReference>
<gene>
    <name evidence="6" type="ORF">NQ502_15795</name>
</gene>
<keyword evidence="7" id="KW-1185">Reference proteome</keyword>
<keyword evidence="1" id="KW-0805">Transcription regulation</keyword>
<dbReference type="Pfam" id="PF13545">
    <property type="entry name" value="HTH_Crp_2"/>
    <property type="match status" value="1"/>
</dbReference>
<dbReference type="PROSITE" id="PS50042">
    <property type="entry name" value="CNMP_BINDING_3"/>
    <property type="match status" value="1"/>
</dbReference>
<reference evidence="6" key="1">
    <citation type="journal article" date="2022" name="Cell">
        <title>Design, construction, and in vivo augmentation of a complex gut microbiome.</title>
        <authorList>
            <person name="Cheng A.G."/>
            <person name="Ho P.Y."/>
            <person name="Aranda-Diaz A."/>
            <person name="Jain S."/>
            <person name="Yu F.B."/>
            <person name="Meng X."/>
            <person name="Wang M."/>
            <person name="Iakiviak M."/>
            <person name="Nagashima K."/>
            <person name="Zhao A."/>
            <person name="Murugkar P."/>
            <person name="Patil A."/>
            <person name="Atabakhsh K."/>
            <person name="Weakley A."/>
            <person name="Yan J."/>
            <person name="Brumbaugh A.R."/>
            <person name="Higginbottom S."/>
            <person name="Dimas A."/>
            <person name="Shiver A.L."/>
            <person name="Deutschbauer A."/>
            <person name="Neff N."/>
            <person name="Sonnenburg J.L."/>
            <person name="Huang K.C."/>
            <person name="Fischbach M.A."/>
        </authorList>
    </citation>
    <scope>NUCLEOTIDE SEQUENCE</scope>
    <source>
        <strain evidence="6">DSM 19829</strain>
    </source>
</reference>
<evidence type="ECO:0000313" key="7">
    <source>
        <dbReference type="Proteomes" id="UP001060164"/>
    </source>
</evidence>
<dbReference type="Pfam" id="PF00027">
    <property type="entry name" value="cNMP_binding"/>
    <property type="match status" value="1"/>
</dbReference>
<dbReference type="EMBL" id="CP102290">
    <property type="protein sequence ID" value="UWP58818.1"/>
    <property type="molecule type" value="Genomic_DNA"/>
</dbReference>
<evidence type="ECO:0000256" key="2">
    <source>
        <dbReference type="ARBA" id="ARBA00023125"/>
    </source>
</evidence>
<dbReference type="InterPro" id="IPR050397">
    <property type="entry name" value="Env_Response_Regulators"/>
</dbReference>
<keyword evidence="2" id="KW-0238">DNA-binding</keyword>
<dbReference type="Proteomes" id="UP001060164">
    <property type="component" value="Chromosome"/>
</dbReference>
<dbReference type="Gene3D" id="2.60.120.10">
    <property type="entry name" value="Jelly Rolls"/>
    <property type="match status" value="1"/>
</dbReference>
<dbReference type="InterPro" id="IPR036390">
    <property type="entry name" value="WH_DNA-bd_sf"/>
</dbReference>
<dbReference type="SUPFAM" id="SSF46785">
    <property type="entry name" value="Winged helix' DNA-binding domain"/>
    <property type="match status" value="1"/>
</dbReference>
<protein>
    <submittedName>
        <fullName evidence="6">Crp/Fnr family transcriptional regulator</fullName>
    </submittedName>
</protein>
<dbReference type="PROSITE" id="PS51063">
    <property type="entry name" value="HTH_CRP_2"/>
    <property type="match status" value="1"/>
</dbReference>
<sequence>MDYIFLSKTLLFRGDSPEEIKIILDCLGCEQKTFKRGEAIYRSGDVVQSLGIVLSGRVQIENDDLWGNKSILDSVGPGQVFAETYACVPGEPLMVSVIAAEASEILFLNIGRVLKTCPNACQHHSRLVSNLLTISARKNLNLSRRIFHTSSKSIRGRLMSYLSFQAARHGCFEFTIPFNRQQLADYLSVDRSAMSNELSKMQREGLLTADKNRFCLKEDIVNSF</sequence>
<evidence type="ECO:0000259" key="4">
    <source>
        <dbReference type="PROSITE" id="PS50042"/>
    </source>
</evidence>
<evidence type="ECO:0000259" key="5">
    <source>
        <dbReference type="PROSITE" id="PS51063"/>
    </source>
</evidence>
<proteinExistence type="predicted"/>